<dbReference type="EMBL" id="FORO01000005">
    <property type="protein sequence ID" value="SFI77036.1"/>
    <property type="molecule type" value="Genomic_DNA"/>
</dbReference>
<dbReference type="SUPFAM" id="SSF56574">
    <property type="entry name" value="Serpins"/>
    <property type="match status" value="1"/>
</dbReference>
<feature type="domain" description="Serpin" evidence="2">
    <location>
        <begin position="80"/>
        <end position="154"/>
    </location>
</feature>
<dbReference type="Pfam" id="PF00079">
    <property type="entry name" value="Serpin"/>
    <property type="match status" value="1"/>
</dbReference>
<proteinExistence type="predicted"/>
<dbReference type="InterPro" id="IPR036186">
    <property type="entry name" value="Serpin_sf"/>
</dbReference>
<gene>
    <name evidence="3" type="ORF">SAMN05443661_10565</name>
</gene>
<reference evidence="3 4" key="1">
    <citation type="submission" date="2016-10" db="EMBL/GenBank/DDBJ databases">
        <authorList>
            <person name="de Groot N.N."/>
        </authorList>
    </citation>
    <scope>NUCLEOTIDE SEQUENCE [LARGE SCALE GENOMIC DNA]</scope>
    <source>
        <strain evidence="3 4">SP2</strain>
    </source>
</reference>
<evidence type="ECO:0000313" key="3">
    <source>
        <dbReference type="EMBL" id="SFI77036.1"/>
    </source>
</evidence>
<feature type="compositionally biased region" description="Low complexity" evidence="1">
    <location>
        <begin position="38"/>
        <end position="48"/>
    </location>
</feature>
<evidence type="ECO:0000259" key="2">
    <source>
        <dbReference type="Pfam" id="PF00079"/>
    </source>
</evidence>
<feature type="compositionally biased region" description="Basic and acidic residues" evidence="1">
    <location>
        <begin position="149"/>
        <end position="165"/>
    </location>
</feature>
<evidence type="ECO:0000313" key="4">
    <source>
        <dbReference type="Proteomes" id="UP000182829"/>
    </source>
</evidence>
<evidence type="ECO:0000256" key="1">
    <source>
        <dbReference type="SAM" id="MobiDB-lite"/>
    </source>
</evidence>
<dbReference type="PROSITE" id="PS51257">
    <property type="entry name" value="PROKAR_LIPOPROTEIN"/>
    <property type="match status" value="1"/>
</dbReference>
<dbReference type="AlphaFoldDB" id="A0A1I3KX71"/>
<accession>A0A1I3KX71</accession>
<name>A0A1I3KX71_9EURY</name>
<protein>
    <submittedName>
        <fullName evidence="3">Serpin B</fullName>
    </submittedName>
</protein>
<feature type="region of interest" description="Disordered" evidence="1">
    <location>
        <begin position="147"/>
        <end position="185"/>
    </location>
</feature>
<feature type="compositionally biased region" description="Acidic residues" evidence="1">
    <location>
        <begin position="166"/>
        <end position="175"/>
    </location>
</feature>
<organism evidence="3 4">
    <name type="scientific">Natronobacterium gregoryi</name>
    <dbReference type="NCBI Taxonomy" id="44930"/>
    <lineage>
        <taxon>Archaea</taxon>
        <taxon>Methanobacteriati</taxon>
        <taxon>Methanobacteriota</taxon>
        <taxon>Stenosarchaea group</taxon>
        <taxon>Halobacteria</taxon>
        <taxon>Halobacteriales</taxon>
        <taxon>Natrialbaceae</taxon>
        <taxon>Natronobacterium</taxon>
    </lineage>
</organism>
<dbReference type="InterPro" id="IPR023796">
    <property type="entry name" value="Serpin_dom"/>
</dbReference>
<dbReference type="Proteomes" id="UP000182829">
    <property type="component" value="Unassembled WGS sequence"/>
</dbReference>
<sequence>METDRRTLVALTGALLAGAAGCTTDDGNGDSGDGDGSGSEPSDSDGNGFDNYGVPDFPRVDPVTDPDLELDRLAEQVRGNVAFSLVALAQIRAARPDENVFFSPYSISVALAMTDAGARGETATEMADALRYELEDDALHAAFGALENEFERRNEDGEEGERPEWAEDEGDEDDLGFQLSRANAV</sequence>
<dbReference type="InterPro" id="IPR042178">
    <property type="entry name" value="Serpin_sf_1"/>
</dbReference>
<dbReference type="Gene3D" id="3.30.497.10">
    <property type="entry name" value="Antithrombin, subunit I, domain 2"/>
    <property type="match status" value="1"/>
</dbReference>
<feature type="region of interest" description="Disordered" evidence="1">
    <location>
        <begin position="19"/>
        <end position="65"/>
    </location>
</feature>